<dbReference type="InterPro" id="IPR003399">
    <property type="entry name" value="Mce/MlaD"/>
</dbReference>
<evidence type="ECO:0000259" key="2">
    <source>
        <dbReference type="Pfam" id="PF02470"/>
    </source>
</evidence>
<dbReference type="InterPro" id="IPR052336">
    <property type="entry name" value="MlaD_Phospholipid_Transporter"/>
</dbReference>
<dbReference type="KEGG" id="tpx:Turpa_3623"/>
<keyword evidence="4" id="KW-1185">Reference proteome</keyword>
<dbReference type="RefSeq" id="WP_014804734.1">
    <property type="nucleotide sequence ID" value="NC_018020.1"/>
</dbReference>
<sequence>MKPNLDATRRASIRAGAWVLAGFLVITLTAIVGARIHTARAGFTIDIAFSFLSNLTRNAKVLLAGGRQVGYVQDIFQRDRQTYVRIYLENALRNAMPLSNETQISIFSNNLMGQKYINIQFNEPKPNEPLIAPGQVVRGISPPSFEQMMLSFSSWFDGKSAGEVAEEIMAKAALLRYNIDAIVAENREDLAATASGATNYFKAISGQFDALKENLSSIARNSEEILTAQQQSLTQLVANSASMAQNLELLEKALSNNRGSLGKFNNESKVLRDNIRQTIEYSRSFIKCIQERPWVIIYKESCRER</sequence>
<keyword evidence="1" id="KW-0472">Membrane</keyword>
<dbReference type="HOGENOM" id="CLU_939892_0_0_12"/>
<feature type="transmembrane region" description="Helical" evidence="1">
    <location>
        <begin position="12"/>
        <end position="34"/>
    </location>
</feature>
<accession>I4BAF0</accession>
<dbReference type="AlphaFoldDB" id="I4BAF0"/>
<dbReference type="OrthoDB" id="9788420at2"/>
<dbReference type="STRING" id="869212.Turpa_3623"/>
<name>I4BAF0_TURPD</name>
<evidence type="ECO:0000256" key="1">
    <source>
        <dbReference type="SAM" id="Phobius"/>
    </source>
</evidence>
<feature type="domain" description="Mce/MlaD" evidence="2">
    <location>
        <begin position="43"/>
        <end position="121"/>
    </location>
</feature>
<dbReference type="EMBL" id="CP002959">
    <property type="protein sequence ID" value="AFM14257.1"/>
    <property type="molecule type" value="Genomic_DNA"/>
</dbReference>
<reference evidence="3 4" key="1">
    <citation type="submission" date="2012-06" db="EMBL/GenBank/DDBJ databases">
        <title>The complete chromosome of genome of Turneriella parva DSM 21527.</title>
        <authorList>
            <consortium name="US DOE Joint Genome Institute (JGI-PGF)"/>
            <person name="Lucas S."/>
            <person name="Han J."/>
            <person name="Lapidus A."/>
            <person name="Bruce D."/>
            <person name="Goodwin L."/>
            <person name="Pitluck S."/>
            <person name="Peters L."/>
            <person name="Kyrpides N."/>
            <person name="Mavromatis K."/>
            <person name="Ivanova N."/>
            <person name="Mikhailova N."/>
            <person name="Chertkov O."/>
            <person name="Detter J.C."/>
            <person name="Tapia R."/>
            <person name="Han C."/>
            <person name="Land M."/>
            <person name="Hauser L."/>
            <person name="Markowitz V."/>
            <person name="Cheng J.-F."/>
            <person name="Hugenholtz P."/>
            <person name="Woyke T."/>
            <person name="Wu D."/>
            <person name="Gronow S."/>
            <person name="Wellnitz S."/>
            <person name="Brambilla E."/>
            <person name="Klenk H.-P."/>
            <person name="Eisen J.A."/>
        </authorList>
    </citation>
    <scope>NUCLEOTIDE SEQUENCE [LARGE SCALE GENOMIC DNA]</scope>
    <source>
        <strain evidence="4">ATCC BAA-1111 / DSM 21527 / NCTC 11395 / H</strain>
    </source>
</reference>
<gene>
    <name evidence="3" type="ordered locus">Turpa_3623</name>
</gene>
<protein>
    <submittedName>
        <fullName evidence="3">Mammalian cell entry related domain protein</fullName>
    </submittedName>
</protein>
<dbReference type="Proteomes" id="UP000006048">
    <property type="component" value="Chromosome"/>
</dbReference>
<evidence type="ECO:0000313" key="4">
    <source>
        <dbReference type="Proteomes" id="UP000006048"/>
    </source>
</evidence>
<dbReference type="PANTHER" id="PTHR33371:SF4">
    <property type="entry name" value="INTERMEMBRANE PHOSPHOLIPID TRANSPORT SYSTEM BINDING PROTEIN MLAD"/>
    <property type="match status" value="1"/>
</dbReference>
<organism evidence="3 4">
    <name type="scientific">Turneriella parva (strain ATCC BAA-1111 / DSM 21527 / NCTC 11395 / H)</name>
    <name type="common">Leptospira parva</name>
    <dbReference type="NCBI Taxonomy" id="869212"/>
    <lineage>
        <taxon>Bacteria</taxon>
        <taxon>Pseudomonadati</taxon>
        <taxon>Spirochaetota</taxon>
        <taxon>Spirochaetia</taxon>
        <taxon>Leptospirales</taxon>
        <taxon>Leptospiraceae</taxon>
        <taxon>Turneriella</taxon>
    </lineage>
</organism>
<keyword evidence="1" id="KW-1133">Transmembrane helix</keyword>
<evidence type="ECO:0000313" key="3">
    <source>
        <dbReference type="EMBL" id="AFM14257.1"/>
    </source>
</evidence>
<proteinExistence type="predicted"/>
<dbReference type="PANTHER" id="PTHR33371">
    <property type="entry name" value="INTERMEMBRANE PHOSPHOLIPID TRANSPORT SYSTEM BINDING PROTEIN MLAD-RELATED"/>
    <property type="match status" value="1"/>
</dbReference>
<dbReference type="Pfam" id="PF02470">
    <property type="entry name" value="MlaD"/>
    <property type="match status" value="1"/>
</dbReference>
<keyword evidence="1" id="KW-0812">Transmembrane</keyword>